<evidence type="ECO:0000259" key="3">
    <source>
        <dbReference type="Pfam" id="PF00685"/>
    </source>
</evidence>
<keyword evidence="1" id="KW-0808">Transferase</keyword>
<dbReference type="PANTHER" id="PTHR10605:SF56">
    <property type="entry name" value="BIFUNCTIONAL HEPARAN SULFATE N-DEACETYLASE_N-SULFOTRANSFERASE"/>
    <property type="match status" value="1"/>
</dbReference>
<feature type="domain" description="Sulfotransferase" evidence="3">
    <location>
        <begin position="12"/>
        <end position="259"/>
    </location>
</feature>
<proteinExistence type="predicted"/>
<reference evidence="4 5" key="1">
    <citation type="submission" date="2023-09" db="EMBL/GenBank/DDBJ databases">
        <authorList>
            <person name="Rey-Velasco X."/>
        </authorList>
    </citation>
    <scope>NUCLEOTIDE SEQUENCE [LARGE SCALE GENOMIC DNA]</scope>
    <source>
        <strain evidence="4 5">F388</strain>
    </source>
</reference>
<dbReference type="RefSeq" id="WP_311351924.1">
    <property type="nucleotide sequence ID" value="NZ_JAVRHR010000002.1"/>
</dbReference>
<dbReference type="Gene3D" id="3.40.50.300">
    <property type="entry name" value="P-loop containing nucleotide triphosphate hydrolases"/>
    <property type="match status" value="1"/>
</dbReference>
<evidence type="ECO:0000313" key="4">
    <source>
        <dbReference type="EMBL" id="MDT0607823.1"/>
    </source>
</evidence>
<evidence type="ECO:0000256" key="2">
    <source>
        <dbReference type="ARBA" id="ARBA00023180"/>
    </source>
</evidence>
<keyword evidence="5" id="KW-1185">Reference proteome</keyword>
<sequence length="318" mass="36975">MKEQSPINFWGIGAQKAGTSWLYYNLSKKPEFVIPPVKEMHYFDRDTKYPSPNILSKTQVRDRITSFAYLKKASRSIISTIVKGKFKNLPFTFKWFFSDYSDEWYISVFAPLKGIKGEITPSYSMLSKQDISRMHAMAPEAKLVLMLRNPVDRAWSHFRHTKKGIKGFNLDNVKEDDIIAFMQSEGQQLRSDYVRTINNFTSVFPKEQLLIGFFDAIMDAPEQLLEEVIHFISSKNESEEGLKKSWNVNDSTINKVVNKSIELDCPPVVLNFLKEKYHGMSLDLANQYGGYFNKWYFETYNKPSENKDDRLFPTILLS</sequence>
<dbReference type="InterPro" id="IPR027417">
    <property type="entry name" value="P-loop_NTPase"/>
</dbReference>
<protein>
    <submittedName>
        <fullName evidence="4">Sulfotransferase</fullName>
    </submittedName>
</protein>
<comment type="caution">
    <text evidence="4">The sequence shown here is derived from an EMBL/GenBank/DDBJ whole genome shotgun (WGS) entry which is preliminary data.</text>
</comment>
<dbReference type="InterPro" id="IPR037359">
    <property type="entry name" value="NST/OST"/>
</dbReference>
<dbReference type="PANTHER" id="PTHR10605">
    <property type="entry name" value="HEPARAN SULFATE SULFOTRANSFERASE"/>
    <property type="match status" value="1"/>
</dbReference>
<organism evidence="4 5">
    <name type="scientific">Croceitalea rosinachiae</name>
    <dbReference type="NCBI Taxonomy" id="3075596"/>
    <lineage>
        <taxon>Bacteria</taxon>
        <taxon>Pseudomonadati</taxon>
        <taxon>Bacteroidota</taxon>
        <taxon>Flavobacteriia</taxon>
        <taxon>Flavobacteriales</taxon>
        <taxon>Flavobacteriaceae</taxon>
        <taxon>Croceitalea</taxon>
    </lineage>
</organism>
<dbReference type="SUPFAM" id="SSF52540">
    <property type="entry name" value="P-loop containing nucleoside triphosphate hydrolases"/>
    <property type="match status" value="1"/>
</dbReference>
<evidence type="ECO:0000256" key="1">
    <source>
        <dbReference type="ARBA" id="ARBA00022679"/>
    </source>
</evidence>
<evidence type="ECO:0000313" key="5">
    <source>
        <dbReference type="Proteomes" id="UP001255246"/>
    </source>
</evidence>
<dbReference type="InterPro" id="IPR000863">
    <property type="entry name" value="Sulfotransferase_dom"/>
</dbReference>
<keyword evidence="2" id="KW-0325">Glycoprotein</keyword>
<dbReference type="Pfam" id="PF00685">
    <property type="entry name" value="Sulfotransfer_1"/>
    <property type="match status" value="1"/>
</dbReference>
<name>A0ABU3ACB0_9FLAO</name>
<dbReference type="EMBL" id="JAVRHR010000002">
    <property type="protein sequence ID" value="MDT0607823.1"/>
    <property type="molecule type" value="Genomic_DNA"/>
</dbReference>
<gene>
    <name evidence="4" type="ORF">RM706_12310</name>
</gene>
<accession>A0ABU3ACB0</accession>
<dbReference type="Proteomes" id="UP001255246">
    <property type="component" value="Unassembled WGS sequence"/>
</dbReference>